<gene>
    <name evidence="12" type="ORF">FGO68_gene16489</name>
</gene>
<keyword evidence="10" id="KW-0660">Purine salvage</keyword>
<comment type="subcellular location">
    <subcellularLocation>
        <location evidence="3">Cytoplasm</location>
    </subcellularLocation>
</comment>
<protein>
    <recommendedName>
        <fullName evidence="6">adenine phosphoribosyltransferase</fullName>
        <ecNumber evidence="6">2.4.2.7</ecNumber>
    </recommendedName>
</protein>
<evidence type="ECO:0000256" key="1">
    <source>
        <dbReference type="ARBA" id="ARBA00000868"/>
    </source>
</evidence>
<dbReference type="FunFam" id="3.40.50.2020:FF:000021">
    <property type="entry name" value="Adenine phosphoribosyltransferase"/>
    <property type="match status" value="1"/>
</dbReference>
<evidence type="ECO:0000256" key="3">
    <source>
        <dbReference type="ARBA" id="ARBA00004496"/>
    </source>
</evidence>
<comment type="pathway">
    <text evidence="4">Purine metabolism; AMP biosynthesis via salvage pathway; AMP from adenine: step 1/1.</text>
</comment>
<feature type="domain" description="Phosphoribosyltransferase" evidence="11">
    <location>
        <begin position="67"/>
        <end position="177"/>
    </location>
</feature>
<evidence type="ECO:0000256" key="10">
    <source>
        <dbReference type="ARBA" id="ARBA00022726"/>
    </source>
</evidence>
<evidence type="ECO:0000256" key="5">
    <source>
        <dbReference type="ARBA" id="ARBA00008391"/>
    </source>
</evidence>
<dbReference type="GO" id="GO:0006166">
    <property type="term" value="P:purine ribonucleoside salvage"/>
    <property type="evidence" value="ECO:0007669"/>
    <property type="project" value="UniProtKB-KW"/>
</dbReference>
<name>A0A8J8NJ80_HALGN</name>
<dbReference type="InterPro" id="IPR050054">
    <property type="entry name" value="UPRTase/APRTase"/>
</dbReference>
<evidence type="ECO:0000256" key="8">
    <source>
        <dbReference type="ARBA" id="ARBA00022676"/>
    </source>
</evidence>
<dbReference type="EMBL" id="RRYP01015152">
    <property type="protein sequence ID" value="TNV75639.1"/>
    <property type="molecule type" value="Genomic_DNA"/>
</dbReference>
<dbReference type="SUPFAM" id="SSF53271">
    <property type="entry name" value="PRTase-like"/>
    <property type="match status" value="1"/>
</dbReference>
<dbReference type="UniPathway" id="UPA00588">
    <property type="reaction ID" value="UER00646"/>
</dbReference>
<comment type="similarity">
    <text evidence="5">Belongs to the purine/pyrimidine phosphoribosyltransferase family.</text>
</comment>
<evidence type="ECO:0000259" key="11">
    <source>
        <dbReference type="Pfam" id="PF00156"/>
    </source>
</evidence>
<dbReference type="OrthoDB" id="363185at2759"/>
<dbReference type="HAMAP" id="MF_00004">
    <property type="entry name" value="Aden_phosphoribosyltr"/>
    <property type="match status" value="1"/>
</dbReference>
<proteinExistence type="inferred from homology"/>
<dbReference type="Proteomes" id="UP000785679">
    <property type="component" value="Unassembled WGS sequence"/>
</dbReference>
<dbReference type="PANTHER" id="PTHR32315:SF3">
    <property type="entry name" value="ADENINE PHOSPHORIBOSYLTRANSFERASE"/>
    <property type="match status" value="1"/>
</dbReference>
<comment type="caution">
    <text evidence="12">The sequence shown here is derived from an EMBL/GenBank/DDBJ whole genome shotgun (WGS) entry which is preliminary data.</text>
</comment>
<dbReference type="CDD" id="cd06223">
    <property type="entry name" value="PRTases_typeI"/>
    <property type="match status" value="1"/>
</dbReference>
<evidence type="ECO:0000256" key="7">
    <source>
        <dbReference type="ARBA" id="ARBA00022490"/>
    </source>
</evidence>
<keyword evidence="8" id="KW-0328">Glycosyltransferase</keyword>
<dbReference type="GO" id="GO:0044209">
    <property type="term" value="P:AMP salvage"/>
    <property type="evidence" value="ECO:0007669"/>
    <property type="project" value="UniProtKB-UniPathway"/>
</dbReference>
<dbReference type="PANTHER" id="PTHR32315">
    <property type="entry name" value="ADENINE PHOSPHORIBOSYLTRANSFERASE"/>
    <property type="match status" value="1"/>
</dbReference>
<dbReference type="GO" id="GO:0002055">
    <property type="term" value="F:adenine binding"/>
    <property type="evidence" value="ECO:0007669"/>
    <property type="project" value="TreeGrafter"/>
</dbReference>
<dbReference type="GO" id="GO:0003999">
    <property type="term" value="F:adenine phosphoribosyltransferase activity"/>
    <property type="evidence" value="ECO:0007669"/>
    <property type="project" value="UniProtKB-EC"/>
</dbReference>
<dbReference type="InterPro" id="IPR005764">
    <property type="entry name" value="Ade_phspho_trans"/>
</dbReference>
<evidence type="ECO:0000256" key="9">
    <source>
        <dbReference type="ARBA" id="ARBA00022679"/>
    </source>
</evidence>
<dbReference type="InterPro" id="IPR029057">
    <property type="entry name" value="PRTase-like"/>
</dbReference>
<dbReference type="Pfam" id="PF00156">
    <property type="entry name" value="Pribosyltran"/>
    <property type="match status" value="1"/>
</dbReference>
<dbReference type="GO" id="GO:0005737">
    <property type="term" value="C:cytoplasm"/>
    <property type="evidence" value="ECO:0007669"/>
    <property type="project" value="UniProtKB-SubCell"/>
</dbReference>
<evidence type="ECO:0000256" key="2">
    <source>
        <dbReference type="ARBA" id="ARBA00003968"/>
    </source>
</evidence>
<evidence type="ECO:0000256" key="4">
    <source>
        <dbReference type="ARBA" id="ARBA00004659"/>
    </source>
</evidence>
<dbReference type="EC" id="2.4.2.7" evidence="6"/>
<organism evidence="12 13">
    <name type="scientific">Halteria grandinella</name>
    <dbReference type="NCBI Taxonomy" id="5974"/>
    <lineage>
        <taxon>Eukaryota</taxon>
        <taxon>Sar</taxon>
        <taxon>Alveolata</taxon>
        <taxon>Ciliophora</taxon>
        <taxon>Intramacronucleata</taxon>
        <taxon>Spirotrichea</taxon>
        <taxon>Stichotrichia</taxon>
        <taxon>Sporadotrichida</taxon>
        <taxon>Halteriidae</taxon>
        <taxon>Halteria</taxon>
    </lineage>
</organism>
<dbReference type="Gene3D" id="3.40.50.2020">
    <property type="match status" value="1"/>
</dbReference>
<reference evidence="12" key="1">
    <citation type="submission" date="2019-06" db="EMBL/GenBank/DDBJ databases">
        <authorList>
            <person name="Zheng W."/>
        </authorList>
    </citation>
    <scope>NUCLEOTIDE SEQUENCE</scope>
    <source>
        <strain evidence="12">QDHG01</strain>
    </source>
</reference>
<keyword evidence="9" id="KW-0808">Transferase</keyword>
<dbReference type="GO" id="GO:0016208">
    <property type="term" value="F:AMP binding"/>
    <property type="evidence" value="ECO:0007669"/>
    <property type="project" value="TreeGrafter"/>
</dbReference>
<keyword evidence="13" id="KW-1185">Reference proteome</keyword>
<evidence type="ECO:0000313" key="13">
    <source>
        <dbReference type="Proteomes" id="UP000785679"/>
    </source>
</evidence>
<dbReference type="InterPro" id="IPR000836">
    <property type="entry name" value="PRTase_dom"/>
</dbReference>
<dbReference type="NCBIfam" id="NF002636">
    <property type="entry name" value="PRK02304.1-5"/>
    <property type="match status" value="1"/>
</dbReference>
<accession>A0A8J8NJ80</accession>
<sequence length="200" mass="21738">MAEEEQAAGCGQDLTEFKAKITEEVLSRTKFYKDFPRPGVSFMDLFSITQDPAYFRKVLDAFKHVIEFEIGRPGEAFNILVGLEARGFVLGPILALEWGLPFAAIRKSGKLPGETVKSSYEKEYGGDVVEIQKGILGPESKVLLIDDLLATGGTLNAAGELVRCCDGAKVAGSACVFEIEGLKGRQKLTMNIASVVMLRD</sequence>
<comment type="function">
    <text evidence="2">Catalyzes a salvage reaction resulting in the formation of AMP, that is energically less costly than de novo synthesis.</text>
</comment>
<evidence type="ECO:0000256" key="6">
    <source>
        <dbReference type="ARBA" id="ARBA00011893"/>
    </source>
</evidence>
<dbReference type="GO" id="GO:0006168">
    <property type="term" value="P:adenine salvage"/>
    <property type="evidence" value="ECO:0007669"/>
    <property type="project" value="InterPro"/>
</dbReference>
<dbReference type="AlphaFoldDB" id="A0A8J8NJ80"/>
<keyword evidence="7" id="KW-0963">Cytoplasm</keyword>
<comment type="catalytic activity">
    <reaction evidence="1">
        <text>AMP + diphosphate = 5-phospho-alpha-D-ribose 1-diphosphate + adenine</text>
        <dbReference type="Rhea" id="RHEA:16609"/>
        <dbReference type="ChEBI" id="CHEBI:16708"/>
        <dbReference type="ChEBI" id="CHEBI:33019"/>
        <dbReference type="ChEBI" id="CHEBI:58017"/>
        <dbReference type="ChEBI" id="CHEBI:456215"/>
        <dbReference type="EC" id="2.4.2.7"/>
    </reaction>
</comment>
<evidence type="ECO:0000313" key="12">
    <source>
        <dbReference type="EMBL" id="TNV75639.1"/>
    </source>
</evidence>